<gene>
    <name evidence="6" type="ORF">E1163_04640</name>
</gene>
<dbReference type="PANTHER" id="PTHR32071:SF121">
    <property type="entry name" value="SIGMA L-DEPENDENT TRANSCRIPTIONAL REGULATOR YQIR-RELATED"/>
    <property type="match status" value="1"/>
</dbReference>
<dbReference type="Pfam" id="PF00072">
    <property type="entry name" value="Response_reg"/>
    <property type="match status" value="1"/>
</dbReference>
<dbReference type="RefSeq" id="WP_155170005.1">
    <property type="nucleotide sequence ID" value="NZ_BAAAFL010000031.1"/>
</dbReference>
<evidence type="ECO:0000313" key="6">
    <source>
        <dbReference type="EMBL" id="MTI24226.1"/>
    </source>
</evidence>
<evidence type="ECO:0000259" key="5">
    <source>
        <dbReference type="PROSITE" id="PS50110"/>
    </source>
</evidence>
<name>A0ABW9RJW2_9BACT</name>
<feature type="domain" description="Sigma-54 factor interaction" evidence="4">
    <location>
        <begin position="148"/>
        <end position="377"/>
    </location>
</feature>
<keyword evidence="1" id="KW-0547">Nucleotide-binding</keyword>
<dbReference type="InterPro" id="IPR002078">
    <property type="entry name" value="Sigma_54_int"/>
</dbReference>
<organism evidence="6 7">
    <name type="scientific">Fulvivirga kasyanovii</name>
    <dbReference type="NCBI Taxonomy" id="396812"/>
    <lineage>
        <taxon>Bacteria</taxon>
        <taxon>Pseudomonadati</taxon>
        <taxon>Bacteroidota</taxon>
        <taxon>Cytophagia</taxon>
        <taxon>Cytophagales</taxon>
        <taxon>Fulvivirgaceae</taxon>
        <taxon>Fulvivirga</taxon>
    </lineage>
</organism>
<dbReference type="EMBL" id="SMLW01000384">
    <property type="protein sequence ID" value="MTI24226.1"/>
    <property type="molecule type" value="Genomic_DNA"/>
</dbReference>
<keyword evidence="2" id="KW-0067">ATP-binding</keyword>
<dbReference type="PROSITE" id="PS00676">
    <property type="entry name" value="SIGMA54_INTERACT_2"/>
    <property type="match status" value="1"/>
</dbReference>
<dbReference type="SMART" id="SM00448">
    <property type="entry name" value="REC"/>
    <property type="match status" value="1"/>
</dbReference>
<feature type="domain" description="Response regulatory" evidence="5">
    <location>
        <begin position="8"/>
        <end position="121"/>
    </location>
</feature>
<keyword evidence="3" id="KW-0597">Phosphoprotein</keyword>
<dbReference type="SUPFAM" id="SSF52540">
    <property type="entry name" value="P-loop containing nucleoside triphosphate hydrolases"/>
    <property type="match status" value="1"/>
</dbReference>
<dbReference type="PROSITE" id="PS50045">
    <property type="entry name" value="SIGMA54_INTERACT_4"/>
    <property type="match status" value="1"/>
</dbReference>
<sequence length="453" mass="51450">MYEQEPVKIFIVEDDPAYTKFLQYVLSLNPDFEVSTFSTGKDCLDNLYQKPSIITLDYTLPDMPGEKVLAEIKAFDNIQVIIISAQEKIGTAVELLKLGAYDYITKDEDTKNRLLNTINNARQNISLVKQIDHLKQEISEKYEFDKSIVGSSGALKKVFALLEKAVKTNITVSITGETGTGKELVAKAIHYNSKRKKKPFVAVNIAAIPSELMESELFGHEKGAFTGANTRRIGKFEEAEGGTIFLDEIGEMDLNLQAKLLRVIQERELTRIGGNDIIKLDIRLIVATHRDLAEEVKKGNFREDLYYRLLGLPVHLPPLRDRGNDIVILAKHFLQAFAKENDLPALRLSAEAQEKLLSYPFPGNVRELKSIMELAAVMANDNEIKADDISFNSVSKETNFLFEEMTLRDYTFKILRYYLDKYDNNVLQVADKLDIGKSTIYRYLKEMEDEPVK</sequence>
<evidence type="ECO:0000256" key="2">
    <source>
        <dbReference type="ARBA" id="ARBA00022840"/>
    </source>
</evidence>
<dbReference type="Pfam" id="PF00158">
    <property type="entry name" value="Sigma54_activat"/>
    <property type="match status" value="1"/>
</dbReference>
<dbReference type="InterPro" id="IPR009057">
    <property type="entry name" value="Homeodomain-like_sf"/>
</dbReference>
<dbReference type="PANTHER" id="PTHR32071">
    <property type="entry name" value="TRANSCRIPTIONAL REGULATORY PROTEIN"/>
    <property type="match status" value="1"/>
</dbReference>
<protein>
    <submittedName>
        <fullName evidence="6">Sigma-54-dependent Fis family transcriptional regulator</fullName>
    </submittedName>
</protein>
<dbReference type="Proteomes" id="UP000798808">
    <property type="component" value="Unassembled WGS sequence"/>
</dbReference>
<proteinExistence type="predicted"/>
<dbReference type="InterPro" id="IPR025943">
    <property type="entry name" value="Sigma_54_int_dom_ATP-bd_2"/>
</dbReference>
<evidence type="ECO:0000256" key="1">
    <source>
        <dbReference type="ARBA" id="ARBA00022741"/>
    </source>
</evidence>
<dbReference type="CDD" id="cd00009">
    <property type="entry name" value="AAA"/>
    <property type="match status" value="1"/>
</dbReference>
<comment type="caution">
    <text evidence="6">The sequence shown here is derived from an EMBL/GenBank/DDBJ whole genome shotgun (WGS) entry which is preliminary data.</text>
</comment>
<dbReference type="SUPFAM" id="SSF46689">
    <property type="entry name" value="Homeodomain-like"/>
    <property type="match status" value="1"/>
</dbReference>
<dbReference type="SMART" id="SM00382">
    <property type="entry name" value="AAA"/>
    <property type="match status" value="1"/>
</dbReference>
<dbReference type="SUPFAM" id="SSF52172">
    <property type="entry name" value="CheY-like"/>
    <property type="match status" value="1"/>
</dbReference>
<dbReference type="InterPro" id="IPR011006">
    <property type="entry name" value="CheY-like_superfamily"/>
</dbReference>
<keyword evidence="7" id="KW-1185">Reference proteome</keyword>
<dbReference type="Gene3D" id="1.10.8.60">
    <property type="match status" value="1"/>
</dbReference>
<feature type="modified residue" description="4-aspartylphosphate" evidence="3">
    <location>
        <position position="57"/>
    </location>
</feature>
<dbReference type="Pfam" id="PF25601">
    <property type="entry name" value="AAA_lid_14"/>
    <property type="match status" value="1"/>
</dbReference>
<evidence type="ECO:0000259" key="4">
    <source>
        <dbReference type="PROSITE" id="PS50045"/>
    </source>
</evidence>
<dbReference type="PROSITE" id="PS50110">
    <property type="entry name" value="RESPONSE_REGULATORY"/>
    <property type="match status" value="1"/>
</dbReference>
<reference evidence="6 7" key="1">
    <citation type="submission" date="2019-02" db="EMBL/GenBank/DDBJ databases">
        <authorList>
            <person name="Goldberg S.R."/>
            <person name="Haltli B.A."/>
            <person name="Correa H."/>
            <person name="Russell K.G."/>
        </authorList>
    </citation>
    <scope>NUCLEOTIDE SEQUENCE [LARGE SCALE GENOMIC DNA]</scope>
    <source>
        <strain evidence="6 7">JCM 16186</strain>
    </source>
</reference>
<dbReference type="Gene3D" id="3.40.50.300">
    <property type="entry name" value="P-loop containing nucleotide triphosphate hydrolases"/>
    <property type="match status" value="1"/>
</dbReference>
<evidence type="ECO:0000256" key="3">
    <source>
        <dbReference type="PROSITE-ProRule" id="PRU00169"/>
    </source>
</evidence>
<dbReference type="InterPro" id="IPR001789">
    <property type="entry name" value="Sig_transdc_resp-reg_receiver"/>
</dbReference>
<dbReference type="Gene3D" id="3.40.50.2300">
    <property type="match status" value="1"/>
</dbReference>
<accession>A0ABW9RJW2</accession>
<dbReference type="InterPro" id="IPR027417">
    <property type="entry name" value="P-loop_NTPase"/>
</dbReference>
<dbReference type="InterPro" id="IPR058031">
    <property type="entry name" value="AAA_lid_NorR"/>
</dbReference>
<dbReference type="InterPro" id="IPR003593">
    <property type="entry name" value="AAA+_ATPase"/>
</dbReference>
<evidence type="ECO:0000313" key="7">
    <source>
        <dbReference type="Proteomes" id="UP000798808"/>
    </source>
</evidence>